<feature type="compositionally biased region" description="Polar residues" evidence="1">
    <location>
        <begin position="55"/>
        <end position="72"/>
    </location>
</feature>
<feature type="region of interest" description="Disordered" evidence="1">
    <location>
        <begin position="55"/>
        <end position="81"/>
    </location>
</feature>
<gene>
    <name evidence="2" type="ORF">BJ508DRAFT_301486</name>
</gene>
<proteinExistence type="predicted"/>
<name>A0A3N4IPK4_ASCIM</name>
<feature type="compositionally biased region" description="Low complexity" evidence="1">
    <location>
        <begin position="465"/>
        <end position="477"/>
    </location>
</feature>
<dbReference type="AlphaFoldDB" id="A0A3N4IPK4"/>
<sequence>MYLPPPLPPKPLHLLYTTHLLFHDHFDHSDSDSTLSDFEMSAPNSDVDNIFTTITRGRSVTPTPAPQESLTAPTDDLDEEEDHDLFPGSVQWSHRNDPDVTYCSFYIPPSGRGANSRLDKYVELERRLEMTPTTNSQNTTKKAQGKDHVQNIRLFLLEHPAPLDVFNDFQLQETNWYNPTLTEFPFLSPGAKYCFDIIIDKIPSKTGSTTKATPTIKRMRTLEKDAFMDNEQQASANETTRHINTLAARVAEVTSLPLLLTPTKQLSQLELAIKGSVSKLADPNLPSSQATSSSPGLETRVNTIETKPLNFSTIFDLSKPEYSDIVKDLATEIRQHPDNPYDAILDLLKAELDSSIKAKTEATIGAKPFQQFLLYLLKEQIMSVARTAATTTIQSYFASEAFKATLAPLIHAAAQQLPLASVEKDRVQQQLTDYFRPLWADLERKLLTRGSQAPPQDAPPPPTSPSRSTTQSSRQDPPQTTSSVDLVALKNSIKEELSQEQKEKFDLRAKRNRDTNLVAAYLTAKEKIQHSPSGGSVVKHVAPGKFATLGPAIVASHLENAEAWEKKSALQPPPPPPAVSHPPYQPPPPPPPAPQYAPQPYYGQPPPNPYQQTQYPYYSQPPPQPQQPPY</sequence>
<protein>
    <submittedName>
        <fullName evidence="2">Uncharacterized protein</fullName>
    </submittedName>
</protein>
<organism evidence="2 3">
    <name type="scientific">Ascobolus immersus RN42</name>
    <dbReference type="NCBI Taxonomy" id="1160509"/>
    <lineage>
        <taxon>Eukaryota</taxon>
        <taxon>Fungi</taxon>
        <taxon>Dikarya</taxon>
        <taxon>Ascomycota</taxon>
        <taxon>Pezizomycotina</taxon>
        <taxon>Pezizomycetes</taxon>
        <taxon>Pezizales</taxon>
        <taxon>Ascobolaceae</taxon>
        <taxon>Ascobolus</taxon>
    </lineage>
</organism>
<evidence type="ECO:0000256" key="1">
    <source>
        <dbReference type="SAM" id="MobiDB-lite"/>
    </source>
</evidence>
<feature type="region of interest" description="Disordered" evidence="1">
    <location>
        <begin position="450"/>
        <end position="484"/>
    </location>
</feature>
<feature type="region of interest" description="Disordered" evidence="1">
    <location>
        <begin position="563"/>
        <end position="630"/>
    </location>
</feature>
<evidence type="ECO:0000313" key="2">
    <source>
        <dbReference type="EMBL" id="RPA86668.1"/>
    </source>
</evidence>
<feature type="compositionally biased region" description="Pro residues" evidence="1">
    <location>
        <begin position="619"/>
        <end position="630"/>
    </location>
</feature>
<accession>A0A3N4IPK4</accession>
<dbReference type="Proteomes" id="UP000275078">
    <property type="component" value="Unassembled WGS sequence"/>
</dbReference>
<dbReference type="EMBL" id="ML119648">
    <property type="protein sequence ID" value="RPA86668.1"/>
    <property type="molecule type" value="Genomic_DNA"/>
</dbReference>
<feature type="compositionally biased region" description="Pro residues" evidence="1">
    <location>
        <begin position="571"/>
        <end position="609"/>
    </location>
</feature>
<evidence type="ECO:0000313" key="3">
    <source>
        <dbReference type="Proteomes" id="UP000275078"/>
    </source>
</evidence>
<keyword evidence="3" id="KW-1185">Reference proteome</keyword>
<reference evidence="2 3" key="1">
    <citation type="journal article" date="2018" name="Nat. Ecol. Evol.">
        <title>Pezizomycetes genomes reveal the molecular basis of ectomycorrhizal truffle lifestyle.</title>
        <authorList>
            <person name="Murat C."/>
            <person name="Payen T."/>
            <person name="Noel B."/>
            <person name="Kuo A."/>
            <person name="Morin E."/>
            <person name="Chen J."/>
            <person name="Kohler A."/>
            <person name="Krizsan K."/>
            <person name="Balestrini R."/>
            <person name="Da Silva C."/>
            <person name="Montanini B."/>
            <person name="Hainaut M."/>
            <person name="Levati E."/>
            <person name="Barry K.W."/>
            <person name="Belfiori B."/>
            <person name="Cichocki N."/>
            <person name="Clum A."/>
            <person name="Dockter R.B."/>
            <person name="Fauchery L."/>
            <person name="Guy J."/>
            <person name="Iotti M."/>
            <person name="Le Tacon F."/>
            <person name="Lindquist E.A."/>
            <person name="Lipzen A."/>
            <person name="Malagnac F."/>
            <person name="Mello A."/>
            <person name="Molinier V."/>
            <person name="Miyauchi S."/>
            <person name="Poulain J."/>
            <person name="Riccioni C."/>
            <person name="Rubini A."/>
            <person name="Sitrit Y."/>
            <person name="Splivallo R."/>
            <person name="Traeger S."/>
            <person name="Wang M."/>
            <person name="Zifcakova L."/>
            <person name="Wipf D."/>
            <person name="Zambonelli A."/>
            <person name="Paolocci F."/>
            <person name="Nowrousian M."/>
            <person name="Ottonello S."/>
            <person name="Baldrian P."/>
            <person name="Spatafora J.W."/>
            <person name="Henrissat B."/>
            <person name="Nagy L.G."/>
            <person name="Aury J.M."/>
            <person name="Wincker P."/>
            <person name="Grigoriev I.V."/>
            <person name="Bonfante P."/>
            <person name="Martin F.M."/>
        </authorList>
    </citation>
    <scope>NUCLEOTIDE SEQUENCE [LARGE SCALE GENOMIC DNA]</scope>
    <source>
        <strain evidence="2 3">RN42</strain>
    </source>
</reference>